<evidence type="ECO:0000256" key="1">
    <source>
        <dbReference type="SAM" id="Phobius"/>
    </source>
</evidence>
<sequence>MKWLSKLKVEVLFPTEYGLMDSFGLNRIFKLIIVIAVVFGLIFFFFMIFKVLFFDGFNSM</sequence>
<dbReference type="KEGG" id="schk:GII14_18815"/>
<feature type="transmembrane region" description="Helical" evidence="1">
    <location>
        <begin position="28"/>
        <end position="53"/>
    </location>
</feature>
<reference evidence="2 3" key="1">
    <citation type="submission" date="2019-11" db="EMBL/GenBank/DDBJ databases">
        <title>Complete Genome Sequence of Shewanella chilikensis Strain DC57, Isolated from Corroded Seal Rings at a floating production facility in Australia.</title>
        <authorList>
            <person name="Salgar-Chaparro S.J."/>
            <person name="Castillo-Villamizar G.A."/>
            <person name="Poehlein A."/>
            <person name="Daniel R."/>
            <person name="Machuca L."/>
        </authorList>
    </citation>
    <scope>NUCLEOTIDE SEQUENCE [LARGE SCALE GENOMIC DNA]</scope>
    <source>
        <strain evidence="2 3">DC57</strain>
    </source>
</reference>
<accession>A0A6G7LW86</accession>
<name>A0A6G7LW86_9GAMM</name>
<keyword evidence="1" id="KW-0472">Membrane</keyword>
<proteinExistence type="predicted"/>
<dbReference type="RefSeq" id="WP_165565677.1">
    <property type="nucleotide sequence ID" value="NZ_CP045857.1"/>
</dbReference>
<keyword evidence="1" id="KW-1133">Transmembrane helix</keyword>
<dbReference type="EMBL" id="CP045857">
    <property type="protein sequence ID" value="QIJ06000.1"/>
    <property type="molecule type" value="Genomic_DNA"/>
</dbReference>
<evidence type="ECO:0000313" key="2">
    <source>
        <dbReference type="EMBL" id="QIJ06000.1"/>
    </source>
</evidence>
<gene>
    <name evidence="2" type="ORF">GII14_18815</name>
</gene>
<keyword evidence="1" id="KW-0812">Transmembrane</keyword>
<dbReference type="Proteomes" id="UP000502117">
    <property type="component" value="Chromosome"/>
</dbReference>
<evidence type="ECO:0000313" key="3">
    <source>
        <dbReference type="Proteomes" id="UP000502117"/>
    </source>
</evidence>
<protein>
    <submittedName>
        <fullName evidence="2">Uncharacterized protein</fullName>
    </submittedName>
</protein>
<dbReference type="AlphaFoldDB" id="A0A6G7LW86"/>
<organism evidence="2 3">
    <name type="scientific">Shewanella chilikensis</name>
    <dbReference type="NCBI Taxonomy" id="558541"/>
    <lineage>
        <taxon>Bacteria</taxon>
        <taxon>Pseudomonadati</taxon>
        <taxon>Pseudomonadota</taxon>
        <taxon>Gammaproteobacteria</taxon>
        <taxon>Alteromonadales</taxon>
        <taxon>Shewanellaceae</taxon>
        <taxon>Shewanella</taxon>
    </lineage>
</organism>